<dbReference type="STRING" id="504800.SAMN04488085_104363"/>
<sequence>MSSTDGRPIAVVLVGQAAPARGGIASFMANLLTDPDLGRSVDYRLLNVTRRAERAAGRFSVENVRHALEDAVRCYRAARQADVVHVQTALLPVLPLVRALLLCGAARLAGAGVLCHVHSGRLNSGRPEAFRPTRPYRLLLRALRVTAHRVLAVAAPGERILRELVPGLSVATVHNAVDVGAYSPADPAVEPPRAVYVGTLSRRKGMHDLVAALELLRDRGVALDLDVVGGGHEVGEEEADELRNRIHRSGLPVRLLGSLPPEEVTRALRGAQLFVLPSHWEGQPIAILEAMASGLPVVVTAVGANGDVVRDGVDGRVVPSHDPAALADALESLVRDPALRARMGADARSRAEKGYDRPVLAGRMLQEYRQLGSAGRRPRQTA</sequence>
<name>A0A1I4DI64_9ACTN</name>
<protein>
    <submittedName>
        <fullName evidence="4">Glycosyltransferase involved in cell wall bisynthesis</fullName>
    </submittedName>
</protein>
<dbReference type="RefSeq" id="WP_091323462.1">
    <property type="nucleotide sequence ID" value="NZ_FOSW01000004.1"/>
</dbReference>
<dbReference type="OrthoDB" id="477186at2"/>
<dbReference type="InterPro" id="IPR001296">
    <property type="entry name" value="Glyco_trans_1"/>
</dbReference>
<dbReference type="PANTHER" id="PTHR12526">
    <property type="entry name" value="GLYCOSYLTRANSFERASE"/>
    <property type="match status" value="1"/>
</dbReference>
<dbReference type="CDD" id="cd03801">
    <property type="entry name" value="GT4_PimA-like"/>
    <property type="match status" value="1"/>
</dbReference>
<evidence type="ECO:0000256" key="2">
    <source>
        <dbReference type="ARBA" id="ARBA00022679"/>
    </source>
</evidence>
<dbReference type="Gene3D" id="3.40.50.2000">
    <property type="entry name" value="Glycogen Phosphorylase B"/>
    <property type="match status" value="2"/>
</dbReference>
<evidence type="ECO:0000313" key="4">
    <source>
        <dbReference type="EMBL" id="SFK92167.1"/>
    </source>
</evidence>
<dbReference type="PANTHER" id="PTHR12526:SF510">
    <property type="entry name" value="D-INOSITOL 3-PHOSPHATE GLYCOSYLTRANSFERASE"/>
    <property type="match status" value="1"/>
</dbReference>
<dbReference type="EMBL" id="FOSW01000004">
    <property type="protein sequence ID" value="SFK92167.1"/>
    <property type="molecule type" value="Genomic_DNA"/>
</dbReference>
<reference evidence="4 5" key="1">
    <citation type="submission" date="2016-10" db="EMBL/GenBank/DDBJ databases">
        <authorList>
            <person name="de Groot N.N."/>
        </authorList>
    </citation>
    <scope>NUCLEOTIDE SEQUENCE [LARGE SCALE GENOMIC DNA]</scope>
    <source>
        <strain evidence="4 5">DSM 45317</strain>
    </source>
</reference>
<proteinExistence type="predicted"/>
<dbReference type="InParanoid" id="A0A1I4DI64"/>
<keyword evidence="2 4" id="KW-0808">Transferase</keyword>
<dbReference type="AlphaFoldDB" id="A0A1I4DI64"/>
<dbReference type="Pfam" id="PF00534">
    <property type="entry name" value="Glycos_transf_1"/>
    <property type="match status" value="1"/>
</dbReference>
<organism evidence="4 5">
    <name type="scientific">Geodermatophilus ruber</name>
    <dbReference type="NCBI Taxonomy" id="504800"/>
    <lineage>
        <taxon>Bacteria</taxon>
        <taxon>Bacillati</taxon>
        <taxon>Actinomycetota</taxon>
        <taxon>Actinomycetes</taxon>
        <taxon>Geodermatophilales</taxon>
        <taxon>Geodermatophilaceae</taxon>
        <taxon>Geodermatophilus</taxon>
    </lineage>
</organism>
<feature type="domain" description="Glycosyl transferase family 1" evidence="3">
    <location>
        <begin position="190"/>
        <end position="349"/>
    </location>
</feature>
<evidence type="ECO:0000256" key="1">
    <source>
        <dbReference type="ARBA" id="ARBA00022676"/>
    </source>
</evidence>
<keyword evidence="5" id="KW-1185">Reference proteome</keyword>
<dbReference type="Proteomes" id="UP000199152">
    <property type="component" value="Unassembled WGS sequence"/>
</dbReference>
<evidence type="ECO:0000313" key="5">
    <source>
        <dbReference type="Proteomes" id="UP000199152"/>
    </source>
</evidence>
<accession>A0A1I4DI64</accession>
<gene>
    <name evidence="4" type="ORF">SAMN04488085_104363</name>
</gene>
<keyword evidence="1" id="KW-0328">Glycosyltransferase</keyword>
<dbReference type="SUPFAM" id="SSF53756">
    <property type="entry name" value="UDP-Glycosyltransferase/glycogen phosphorylase"/>
    <property type="match status" value="1"/>
</dbReference>
<dbReference type="GO" id="GO:0016757">
    <property type="term" value="F:glycosyltransferase activity"/>
    <property type="evidence" value="ECO:0007669"/>
    <property type="project" value="UniProtKB-KW"/>
</dbReference>
<evidence type="ECO:0000259" key="3">
    <source>
        <dbReference type="Pfam" id="PF00534"/>
    </source>
</evidence>